<gene>
    <name evidence="2" type="ORF">L9F63_016840</name>
</gene>
<name>A0AAD8A0C4_DIPPU</name>
<dbReference type="EMBL" id="JASPKZ010004574">
    <property type="protein sequence ID" value="KAJ9590043.1"/>
    <property type="molecule type" value="Genomic_DNA"/>
</dbReference>
<organism evidence="2 3">
    <name type="scientific">Diploptera punctata</name>
    <name type="common">Pacific beetle cockroach</name>
    <dbReference type="NCBI Taxonomy" id="6984"/>
    <lineage>
        <taxon>Eukaryota</taxon>
        <taxon>Metazoa</taxon>
        <taxon>Ecdysozoa</taxon>
        <taxon>Arthropoda</taxon>
        <taxon>Hexapoda</taxon>
        <taxon>Insecta</taxon>
        <taxon>Pterygota</taxon>
        <taxon>Neoptera</taxon>
        <taxon>Polyneoptera</taxon>
        <taxon>Dictyoptera</taxon>
        <taxon>Blattodea</taxon>
        <taxon>Blaberoidea</taxon>
        <taxon>Blaberidae</taxon>
        <taxon>Diplopterinae</taxon>
        <taxon>Diploptera</taxon>
    </lineage>
</organism>
<protein>
    <submittedName>
        <fullName evidence="2">Uncharacterized protein</fullName>
    </submittedName>
</protein>
<keyword evidence="3" id="KW-1185">Reference proteome</keyword>
<dbReference type="AlphaFoldDB" id="A0AAD8A0C4"/>
<evidence type="ECO:0000313" key="2">
    <source>
        <dbReference type="EMBL" id="KAJ9590043.1"/>
    </source>
</evidence>
<feature type="non-terminal residue" evidence="2">
    <location>
        <position position="63"/>
    </location>
</feature>
<sequence length="63" mass="7413">NQSRLKGESLPSEKKRPHRNANATHQEQQVTILTMNQVPDLWKEFQVPTAYLREFQQPRPTLT</sequence>
<reference evidence="2" key="1">
    <citation type="journal article" date="2023" name="IScience">
        <title>Live-bearing cockroach genome reveals convergent evolutionary mechanisms linked to viviparity in insects and beyond.</title>
        <authorList>
            <person name="Fouks B."/>
            <person name="Harrison M.C."/>
            <person name="Mikhailova A.A."/>
            <person name="Marchal E."/>
            <person name="English S."/>
            <person name="Carruthers M."/>
            <person name="Jennings E.C."/>
            <person name="Chiamaka E.L."/>
            <person name="Frigard R.A."/>
            <person name="Pippel M."/>
            <person name="Attardo G.M."/>
            <person name="Benoit J.B."/>
            <person name="Bornberg-Bauer E."/>
            <person name="Tobe S.S."/>
        </authorList>
    </citation>
    <scope>NUCLEOTIDE SEQUENCE</scope>
    <source>
        <strain evidence="2">Stay&amp;Tobe</strain>
    </source>
</reference>
<feature type="compositionally biased region" description="Basic and acidic residues" evidence="1">
    <location>
        <begin position="1"/>
        <end position="14"/>
    </location>
</feature>
<accession>A0AAD8A0C4</accession>
<reference evidence="2" key="2">
    <citation type="submission" date="2023-05" db="EMBL/GenBank/DDBJ databases">
        <authorList>
            <person name="Fouks B."/>
        </authorList>
    </citation>
    <scope>NUCLEOTIDE SEQUENCE</scope>
    <source>
        <strain evidence="2">Stay&amp;Tobe</strain>
        <tissue evidence="2">Testes</tissue>
    </source>
</reference>
<evidence type="ECO:0000256" key="1">
    <source>
        <dbReference type="SAM" id="MobiDB-lite"/>
    </source>
</evidence>
<feature type="region of interest" description="Disordered" evidence="1">
    <location>
        <begin position="1"/>
        <end position="28"/>
    </location>
</feature>
<evidence type="ECO:0000313" key="3">
    <source>
        <dbReference type="Proteomes" id="UP001233999"/>
    </source>
</evidence>
<dbReference type="Proteomes" id="UP001233999">
    <property type="component" value="Unassembled WGS sequence"/>
</dbReference>
<comment type="caution">
    <text evidence="2">The sequence shown here is derived from an EMBL/GenBank/DDBJ whole genome shotgun (WGS) entry which is preliminary data.</text>
</comment>
<proteinExistence type="predicted"/>
<feature type="non-terminal residue" evidence="2">
    <location>
        <position position="1"/>
    </location>
</feature>